<evidence type="ECO:0000256" key="1">
    <source>
        <dbReference type="ARBA" id="ARBA00023196"/>
    </source>
</evidence>
<dbReference type="GO" id="GO:0045259">
    <property type="term" value="C:proton-transporting ATP synthase complex"/>
    <property type="evidence" value="ECO:0007669"/>
    <property type="project" value="UniProtKB-KW"/>
</dbReference>
<dbReference type="GO" id="GO:0015986">
    <property type="term" value="P:proton motive force-driven ATP synthesis"/>
    <property type="evidence" value="ECO:0007669"/>
    <property type="project" value="InterPro"/>
</dbReference>
<dbReference type="Proteomes" id="UP000176863">
    <property type="component" value="Unassembled WGS sequence"/>
</dbReference>
<dbReference type="SUPFAM" id="SSF51344">
    <property type="entry name" value="Epsilon subunit of F1F0-ATP synthase N-terminal domain"/>
    <property type="match status" value="1"/>
</dbReference>
<accession>A0A1F6CY85</accession>
<name>A0A1F6CY85_9BACT</name>
<reference evidence="3 4" key="1">
    <citation type="journal article" date="2016" name="Nat. Commun.">
        <title>Thousands of microbial genomes shed light on interconnected biogeochemical processes in an aquifer system.</title>
        <authorList>
            <person name="Anantharaman K."/>
            <person name="Brown C.T."/>
            <person name="Hug L.A."/>
            <person name="Sharon I."/>
            <person name="Castelle C.J."/>
            <person name="Probst A.J."/>
            <person name="Thomas B.C."/>
            <person name="Singh A."/>
            <person name="Wilkins M.J."/>
            <person name="Karaoz U."/>
            <person name="Brodie E.L."/>
            <person name="Williams K.H."/>
            <person name="Hubbard S.S."/>
            <person name="Banfield J.F."/>
        </authorList>
    </citation>
    <scope>NUCLEOTIDE SEQUENCE [LARGE SCALE GENOMIC DNA]</scope>
</reference>
<feature type="domain" description="ATP synthase F1 complex delta/epsilon subunit N-terminal" evidence="2">
    <location>
        <begin position="1"/>
        <end position="77"/>
    </location>
</feature>
<dbReference type="Pfam" id="PF02823">
    <property type="entry name" value="ATP-synt_DE_N"/>
    <property type="match status" value="1"/>
</dbReference>
<dbReference type="Gene3D" id="2.60.15.10">
    <property type="entry name" value="F0F1 ATP synthase delta/epsilon subunit, N-terminal"/>
    <property type="match status" value="1"/>
</dbReference>
<evidence type="ECO:0000313" key="3">
    <source>
        <dbReference type="EMBL" id="OGG54128.1"/>
    </source>
</evidence>
<sequence length="82" mass="8925">MKIAVYSITETLFEGEADELIAQTSTGQIVILNVHIPLITTLLGPKLSIIRKGEKPLEIGLEKGVLEVRSQSEVVVLIGEQI</sequence>
<evidence type="ECO:0000259" key="2">
    <source>
        <dbReference type="Pfam" id="PF02823"/>
    </source>
</evidence>
<comment type="caution">
    <text evidence="3">The sequence shown here is derived from an EMBL/GenBank/DDBJ whole genome shotgun (WGS) entry which is preliminary data.</text>
</comment>
<dbReference type="AlphaFoldDB" id="A0A1F6CY85"/>
<evidence type="ECO:0000313" key="4">
    <source>
        <dbReference type="Proteomes" id="UP000176863"/>
    </source>
</evidence>
<keyword evidence="1" id="KW-0066">ATP synthesis</keyword>
<keyword evidence="1" id="KW-0139">CF(1)</keyword>
<organism evidence="3 4">
    <name type="scientific">Candidatus Kaiserbacteria bacterium RIFCSPHIGHO2_01_FULL_53_29</name>
    <dbReference type="NCBI Taxonomy" id="1798480"/>
    <lineage>
        <taxon>Bacteria</taxon>
        <taxon>Candidatus Kaiseribacteriota</taxon>
    </lineage>
</organism>
<dbReference type="InterPro" id="IPR020546">
    <property type="entry name" value="ATP_synth_F1_dsu/esu_N"/>
</dbReference>
<dbReference type="InterPro" id="IPR036771">
    <property type="entry name" value="ATPsynth_dsu/esu_N"/>
</dbReference>
<dbReference type="STRING" id="1798480.A2851_00765"/>
<gene>
    <name evidence="3" type="ORF">A2851_00765</name>
</gene>
<proteinExistence type="predicted"/>
<protein>
    <recommendedName>
        <fullName evidence="2">ATP synthase F1 complex delta/epsilon subunit N-terminal domain-containing protein</fullName>
    </recommendedName>
</protein>
<dbReference type="EMBL" id="MFKT01000003">
    <property type="protein sequence ID" value="OGG54128.1"/>
    <property type="molecule type" value="Genomic_DNA"/>
</dbReference>